<dbReference type="PANTHER" id="PTHR10642:SF26">
    <property type="entry name" value="RIBONUCLEASE H1"/>
    <property type="match status" value="1"/>
</dbReference>
<dbReference type="KEGG" id="yli:2905818"/>
<feature type="region of interest" description="Disordered" evidence="8">
    <location>
        <begin position="34"/>
        <end position="55"/>
    </location>
</feature>
<dbReference type="GO" id="GO:0003676">
    <property type="term" value="F:nucleic acid binding"/>
    <property type="evidence" value="ECO:0007669"/>
    <property type="project" value="InterPro"/>
</dbReference>
<evidence type="ECO:0000256" key="8">
    <source>
        <dbReference type="SAM" id="MobiDB-lite"/>
    </source>
</evidence>
<dbReference type="InterPro" id="IPR050092">
    <property type="entry name" value="RNase_H"/>
</dbReference>
<evidence type="ECO:0000256" key="3">
    <source>
        <dbReference type="ARBA" id="ARBA00012180"/>
    </source>
</evidence>
<keyword evidence="5" id="KW-0479">Metal-binding</keyword>
<evidence type="ECO:0000256" key="5">
    <source>
        <dbReference type="ARBA" id="ARBA00022723"/>
    </source>
</evidence>
<dbReference type="InterPro" id="IPR002156">
    <property type="entry name" value="RNaseH_domain"/>
</dbReference>
<evidence type="ECO:0000256" key="2">
    <source>
        <dbReference type="ARBA" id="ARBA00005300"/>
    </source>
</evidence>
<organism evidence="10 12">
    <name type="scientific">Yarrowia lipolytica</name>
    <name type="common">Candida lipolytica</name>
    <dbReference type="NCBI Taxonomy" id="4952"/>
    <lineage>
        <taxon>Eukaryota</taxon>
        <taxon>Fungi</taxon>
        <taxon>Dikarya</taxon>
        <taxon>Ascomycota</taxon>
        <taxon>Saccharomycotina</taxon>
        <taxon>Dipodascomycetes</taxon>
        <taxon>Dipodascales</taxon>
        <taxon>Dipodascales incertae sedis</taxon>
        <taxon>Yarrowia</taxon>
    </lineage>
</organism>
<protein>
    <recommendedName>
        <fullName evidence="3">ribonuclease H</fullName>
        <ecNumber evidence="3">3.1.26.4</ecNumber>
    </recommendedName>
</protein>
<name>A0A1D8N4E8_YARLL</name>
<gene>
    <name evidence="11" type="ORF">B0I71DRAFT_4637</name>
    <name evidence="10" type="ORF">YALI1_A11114g</name>
</gene>
<dbReference type="EC" id="3.1.26.4" evidence="3"/>
<comment type="similarity">
    <text evidence="2">Belongs to the RNase H family.</text>
</comment>
<evidence type="ECO:0000259" key="9">
    <source>
        <dbReference type="PROSITE" id="PS50879"/>
    </source>
</evidence>
<dbReference type="EMBL" id="KZ859041">
    <property type="protein sequence ID" value="RDW24276.1"/>
    <property type="molecule type" value="Genomic_DNA"/>
</dbReference>
<dbReference type="GO" id="GO:0043137">
    <property type="term" value="P:DNA replication, removal of RNA primer"/>
    <property type="evidence" value="ECO:0007669"/>
    <property type="project" value="TreeGrafter"/>
</dbReference>
<dbReference type="Pfam" id="PF00075">
    <property type="entry name" value="RNase_H"/>
    <property type="match status" value="1"/>
</dbReference>
<evidence type="ECO:0000313" key="12">
    <source>
        <dbReference type="Proteomes" id="UP000182444"/>
    </source>
</evidence>
<dbReference type="Proteomes" id="UP000256601">
    <property type="component" value="Unassembled WGS sequence"/>
</dbReference>
<evidence type="ECO:0000256" key="7">
    <source>
        <dbReference type="ARBA" id="ARBA00022801"/>
    </source>
</evidence>
<dbReference type="VEuPathDB" id="FungiDB:YALI0_A10989g"/>
<dbReference type="SUPFAM" id="SSF53098">
    <property type="entry name" value="Ribonuclease H-like"/>
    <property type="match status" value="1"/>
</dbReference>
<sequence length="606" mass="68483">MNGKGLFSDSEPNGIRTCDWHADVKWYDASDVLDNPFDQEDDGYGADSEDTDDDDTDFDVSITTFPYPWLSKLVVTHNQKPAAIIHKKPVEMTMMYQGRPVALFYRRFSSILEEMTNDLTFTTTPKKEARQPLLLSVTPHTPSAHTAAEYSMPTTTAEHSGLIKIDDTHDSNNSDWYSPPEPLEQISQVVPFEYHNNGYYSYATPDTPCPASPYVTCSSDFGSLEECSRVFPLEHRVDKYCDTPGEPSPTLPCVIDSSDDDYPESVISLSSGDDSVICLSSDDDASDCDSVISLSSTESDSVIFVGASTLKRPREEPKKSKPQERGPKRIRYDPALEESTLQAYVSPGNSQRTYYAVKYSRHPGVFTDFNVALNHSTRPEDVHRFDDLQDAAYFLESRPKFFEATQRQHLNIRGRPVFEVFSDGSSKVDSDGKQWGGFGVWFGHYHPDNVAGPLTGDLQDPLQGELRGLLEAYKVLYNRHDDLLYTIYCDCYAVVQKLNAGKSFPRKYHTIVTSIQLYKQLLGMKVMLRHIVGHCGHPGNERADILAKMGRVRRDGRISCMNAVMEDRYRRTIGEDSAYPFNGVKLDYLLDRRDWPQKMGAQKRRA</sequence>
<feature type="compositionally biased region" description="Acidic residues" evidence="8">
    <location>
        <begin position="37"/>
        <end position="55"/>
    </location>
</feature>
<proteinExistence type="inferred from homology"/>
<keyword evidence="4" id="KW-0540">Nuclease</keyword>
<dbReference type="VEuPathDB" id="FungiDB:YALI1_A11114g"/>
<reference evidence="11 13" key="2">
    <citation type="submission" date="2018-07" db="EMBL/GenBank/DDBJ databases">
        <title>Draft Genome Assemblies for Five Robust Yarrowia lipolytica Strains Exhibiting High Lipid Production and Pentose Sugar Utilization and Sugar Alcohol Secretion from Undetoxified Lignocellulosic Biomass Hydrolysates.</title>
        <authorList>
            <consortium name="DOE Joint Genome Institute"/>
            <person name="Walker C."/>
            <person name="Ryu S."/>
            <person name="Na H."/>
            <person name="Zane M."/>
            <person name="LaButti K."/>
            <person name="Lipzen A."/>
            <person name="Haridas S."/>
            <person name="Barry K."/>
            <person name="Grigoriev I.V."/>
            <person name="Quarterman J."/>
            <person name="Slininger P."/>
            <person name="Dien B."/>
            <person name="Trinh C.T."/>
        </authorList>
    </citation>
    <scope>NUCLEOTIDE SEQUENCE [LARGE SCALE GENOMIC DNA]</scope>
    <source>
        <strain evidence="11 13">YB392</strain>
    </source>
</reference>
<evidence type="ECO:0000313" key="11">
    <source>
        <dbReference type="EMBL" id="RDW24276.1"/>
    </source>
</evidence>
<accession>A0A1D8N4E8</accession>
<keyword evidence="6" id="KW-0255">Endonuclease</keyword>
<dbReference type="Proteomes" id="UP000182444">
    <property type="component" value="Chromosome 1A"/>
</dbReference>
<dbReference type="AlphaFoldDB" id="A0A1D8N4E8"/>
<keyword evidence="7" id="KW-0378">Hydrolase</keyword>
<evidence type="ECO:0000256" key="4">
    <source>
        <dbReference type="ARBA" id="ARBA00022722"/>
    </source>
</evidence>
<dbReference type="GO" id="GO:0004523">
    <property type="term" value="F:RNA-DNA hybrid ribonuclease activity"/>
    <property type="evidence" value="ECO:0007669"/>
    <property type="project" value="UniProtKB-EC"/>
</dbReference>
<dbReference type="GeneID" id="2905818"/>
<dbReference type="GO" id="GO:0046872">
    <property type="term" value="F:metal ion binding"/>
    <property type="evidence" value="ECO:0007669"/>
    <property type="project" value="UniProtKB-KW"/>
</dbReference>
<feature type="domain" description="RNase H type-1" evidence="9">
    <location>
        <begin position="414"/>
        <end position="552"/>
    </location>
</feature>
<dbReference type="Gene3D" id="3.30.420.10">
    <property type="entry name" value="Ribonuclease H-like superfamily/Ribonuclease H"/>
    <property type="match status" value="1"/>
</dbReference>
<dbReference type="InterPro" id="IPR036397">
    <property type="entry name" value="RNaseH_sf"/>
</dbReference>
<reference evidence="10 12" key="1">
    <citation type="journal article" date="2016" name="PLoS ONE">
        <title>Sequence Assembly of Yarrowia lipolytica Strain W29/CLIB89 Shows Transposable Element Diversity.</title>
        <authorList>
            <person name="Magnan C."/>
            <person name="Yu J."/>
            <person name="Chang I."/>
            <person name="Jahn E."/>
            <person name="Kanomata Y."/>
            <person name="Wu J."/>
            <person name="Zeller M."/>
            <person name="Oakes M."/>
            <person name="Baldi P."/>
            <person name="Sandmeyer S."/>
        </authorList>
    </citation>
    <scope>NUCLEOTIDE SEQUENCE [LARGE SCALE GENOMIC DNA]</scope>
    <source>
        <strain evidence="10">CLIB89</strain>
        <strain evidence="12">CLIB89(W29)</strain>
    </source>
</reference>
<dbReference type="PANTHER" id="PTHR10642">
    <property type="entry name" value="RIBONUCLEASE H1"/>
    <property type="match status" value="1"/>
</dbReference>
<dbReference type="InterPro" id="IPR012337">
    <property type="entry name" value="RNaseH-like_sf"/>
</dbReference>
<dbReference type="EMBL" id="CP017553">
    <property type="protein sequence ID" value="AOW00510.1"/>
    <property type="molecule type" value="Genomic_DNA"/>
</dbReference>
<dbReference type="PROSITE" id="PS50879">
    <property type="entry name" value="RNASE_H_1"/>
    <property type="match status" value="1"/>
</dbReference>
<evidence type="ECO:0000256" key="1">
    <source>
        <dbReference type="ARBA" id="ARBA00000077"/>
    </source>
</evidence>
<comment type="catalytic activity">
    <reaction evidence="1">
        <text>Endonucleolytic cleavage to 5'-phosphomonoester.</text>
        <dbReference type="EC" id="3.1.26.4"/>
    </reaction>
</comment>
<evidence type="ECO:0000256" key="6">
    <source>
        <dbReference type="ARBA" id="ARBA00022759"/>
    </source>
</evidence>
<feature type="region of interest" description="Disordered" evidence="8">
    <location>
        <begin position="307"/>
        <end position="331"/>
    </location>
</feature>
<feature type="compositionally biased region" description="Basic and acidic residues" evidence="8">
    <location>
        <begin position="312"/>
        <end position="331"/>
    </location>
</feature>
<evidence type="ECO:0000313" key="13">
    <source>
        <dbReference type="Proteomes" id="UP000256601"/>
    </source>
</evidence>
<evidence type="ECO:0000313" key="10">
    <source>
        <dbReference type="EMBL" id="AOW00510.1"/>
    </source>
</evidence>